<sequence>MLKTVMLAAGLILGGAAVMPQGAGAAPLTGPAVTADAVQAPTTWVQYGSYGRHRHYGRPYGYRRFGPPYGRAYGYRRHSGYGRPGFHGHGPYGYRRF</sequence>
<evidence type="ECO:0000313" key="2">
    <source>
        <dbReference type="EMBL" id="GJD53413.1"/>
    </source>
</evidence>
<evidence type="ECO:0000256" key="1">
    <source>
        <dbReference type="SAM" id="SignalP"/>
    </source>
</evidence>
<evidence type="ECO:0000313" key="3">
    <source>
        <dbReference type="Proteomes" id="UP001055167"/>
    </source>
</evidence>
<protein>
    <recommendedName>
        <fullName evidence="4">Sulfur globule protein</fullName>
    </recommendedName>
</protein>
<gene>
    <name evidence="2" type="ORF">OPKNFCMD_6188</name>
</gene>
<keyword evidence="1" id="KW-0732">Signal</keyword>
<organism evidence="2 3">
    <name type="scientific">Methylobacterium crusticola</name>
    <dbReference type="NCBI Taxonomy" id="1697972"/>
    <lineage>
        <taxon>Bacteria</taxon>
        <taxon>Pseudomonadati</taxon>
        <taxon>Pseudomonadota</taxon>
        <taxon>Alphaproteobacteria</taxon>
        <taxon>Hyphomicrobiales</taxon>
        <taxon>Methylobacteriaceae</taxon>
        <taxon>Methylobacterium</taxon>
    </lineage>
</organism>
<proteinExistence type="predicted"/>
<keyword evidence="3" id="KW-1185">Reference proteome</keyword>
<accession>A0ABQ4R6W9</accession>
<reference evidence="2" key="1">
    <citation type="journal article" date="2021" name="Front. Microbiol.">
        <title>Comprehensive Comparative Genomics and Phenotyping of Methylobacterium Species.</title>
        <authorList>
            <person name="Alessa O."/>
            <person name="Ogura Y."/>
            <person name="Fujitani Y."/>
            <person name="Takami H."/>
            <person name="Hayashi T."/>
            <person name="Sahin N."/>
            <person name="Tani A."/>
        </authorList>
    </citation>
    <scope>NUCLEOTIDE SEQUENCE</scope>
    <source>
        <strain evidence="2">KCTC 52305</strain>
    </source>
</reference>
<dbReference type="RefSeq" id="WP_128566149.1">
    <property type="nucleotide sequence ID" value="NZ_BPQH01000029.1"/>
</dbReference>
<feature type="signal peptide" evidence="1">
    <location>
        <begin position="1"/>
        <end position="25"/>
    </location>
</feature>
<dbReference type="EMBL" id="BPQH01000029">
    <property type="protein sequence ID" value="GJD53413.1"/>
    <property type="molecule type" value="Genomic_DNA"/>
</dbReference>
<reference evidence="2" key="2">
    <citation type="submission" date="2021-08" db="EMBL/GenBank/DDBJ databases">
        <authorList>
            <person name="Tani A."/>
            <person name="Ola A."/>
            <person name="Ogura Y."/>
            <person name="Katsura K."/>
            <person name="Hayashi T."/>
        </authorList>
    </citation>
    <scope>NUCLEOTIDE SEQUENCE</scope>
    <source>
        <strain evidence="2">KCTC 52305</strain>
    </source>
</reference>
<evidence type="ECO:0008006" key="4">
    <source>
        <dbReference type="Google" id="ProtNLM"/>
    </source>
</evidence>
<feature type="chain" id="PRO_5046850221" description="Sulfur globule protein" evidence="1">
    <location>
        <begin position="26"/>
        <end position="97"/>
    </location>
</feature>
<name>A0ABQ4R6W9_9HYPH</name>
<dbReference type="Proteomes" id="UP001055167">
    <property type="component" value="Unassembled WGS sequence"/>
</dbReference>
<comment type="caution">
    <text evidence="2">The sequence shown here is derived from an EMBL/GenBank/DDBJ whole genome shotgun (WGS) entry which is preliminary data.</text>
</comment>